<dbReference type="PROSITE" id="PS00678">
    <property type="entry name" value="WD_REPEATS_1"/>
    <property type="match status" value="2"/>
</dbReference>
<keyword evidence="1 3" id="KW-0853">WD repeat</keyword>
<dbReference type="Ensembl" id="ENSSCAT00000001947.1">
    <property type="protein sequence ID" value="ENSSCAP00000001695.1"/>
    <property type="gene ID" value="ENSSCAG00000001347.1"/>
</dbReference>
<gene>
    <name evidence="5" type="primary">DAW1</name>
</gene>
<dbReference type="InterPro" id="IPR015943">
    <property type="entry name" value="WD40/YVTN_repeat-like_dom_sf"/>
</dbReference>
<feature type="repeat" description="WD" evidence="3">
    <location>
        <begin position="364"/>
        <end position="396"/>
    </location>
</feature>
<dbReference type="CDD" id="cd00200">
    <property type="entry name" value="WD40"/>
    <property type="match status" value="1"/>
</dbReference>
<feature type="repeat" description="WD" evidence="3">
    <location>
        <begin position="257"/>
        <end position="298"/>
    </location>
</feature>
<keyword evidence="4" id="KW-0732">Signal</keyword>
<reference evidence="5" key="2">
    <citation type="submission" date="2025-09" db="UniProtKB">
        <authorList>
            <consortium name="Ensembl"/>
        </authorList>
    </citation>
    <scope>IDENTIFICATION</scope>
</reference>
<dbReference type="SUPFAM" id="SSF50978">
    <property type="entry name" value="WD40 repeat-like"/>
    <property type="match status" value="2"/>
</dbReference>
<feature type="repeat" description="WD" evidence="3">
    <location>
        <begin position="173"/>
        <end position="214"/>
    </location>
</feature>
<dbReference type="AlphaFoldDB" id="A0A8C9KXN0"/>
<reference evidence="5" key="1">
    <citation type="submission" date="2025-08" db="UniProtKB">
        <authorList>
            <consortium name="Ensembl"/>
        </authorList>
    </citation>
    <scope>IDENTIFICATION</scope>
</reference>
<dbReference type="PROSITE" id="PS50294">
    <property type="entry name" value="WD_REPEATS_REGION"/>
    <property type="match status" value="6"/>
</dbReference>
<name>A0A8C9KXN0_SERCA</name>
<keyword evidence="6" id="KW-1185">Reference proteome</keyword>
<keyword evidence="2" id="KW-0677">Repeat</keyword>
<organism evidence="5 6">
    <name type="scientific">Serinus canaria</name>
    <name type="common">Island canary</name>
    <name type="synonym">Fringilla canaria</name>
    <dbReference type="NCBI Taxonomy" id="9135"/>
    <lineage>
        <taxon>Eukaryota</taxon>
        <taxon>Metazoa</taxon>
        <taxon>Chordata</taxon>
        <taxon>Craniata</taxon>
        <taxon>Vertebrata</taxon>
        <taxon>Euteleostomi</taxon>
        <taxon>Archelosauria</taxon>
        <taxon>Archosauria</taxon>
        <taxon>Dinosauria</taxon>
        <taxon>Saurischia</taxon>
        <taxon>Theropoda</taxon>
        <taxon>Coelurosauria</taxon>
        <taxon>Aves</taxon>
        <taxon>Neognathae</taxon>
        <taxon>Neoaves</taxon>
        <taxon>Telluraves</taxon>
        <taxon>Australaves</taxon>
        <taxon>Passeriformes</taxon>
        <taxon>Passeroidea</taxon>
        <taxon>Fringillidae</taxon>
        <taxon>Carduelinae</taxon>
        <taxon>Serinus</taxon>
    </lineage>
</organism>
<evidence type="ECO:0000256" key="1">
    <source>
        <dbReference type="ARBA" id="ARBA00022574"/>
    </source>
</evidence>
<dbReference type="InterPro" id="IPR036322">
    <property type="entry name" value="WD40_repeat_dom_sf"/>
</dbReference>
<feature type="signal peptide" evidence="4">
    <location>
        <begin position="1"/>
        <end position="22"/>
    </location>
</feature>
<dbReference type="InterPro" id="IPR019775">
    <property type="entry name" value="WD40_repeat_CS"/>
</dbReference>
<evidence type="ECO:0000313" key="6">
    <source>
        <dbReference type="Proteomes" id="UP000694409"/>
    </source>
</evidence>
<feature type="chain" id="PRO_5034721947" evidence="4">
    <location>
        <begin position="23"/>
        <end position="396"/>
    </location>
</feature>
<feature type="repeat" description="WD" evidence="3">
    <location>
        <begin position="341"/>
        <end position="363"/>
    </location>
</feature>
<dbReference type="PANTHER" id="PTHR19848:SF8">
    <property type="entry name" value="F-BOX AND WD REPEAT DOMAIN CONTAINING 7"/>
    <property type="match status" value="1"/>
</dbReference>
<dbReference type="OMA" id="TCKLWEA"/>
<evidence type="ECO:0000256" key="2">
    <source>
        <dbReference type="ARBA" id="ARBA00022737"/>
    </source>
</evidence>
<sequence>RSLIMTCLSLVFKGIILEYVEGGESKTRSIDLLDLTPETDVTALVEEIQEREPLITASCLEHIIHLVQRLQEKLGEKQNHKFSLFKVLRTHILPLTNVAFNKSGSRFITGSYDRTCKLWDTASGEELHSLEGHRNVVYAIAFNNPYGDKIATGSFDKTCKVWSTETGKCYHTFRGHSAEIVCLSFNPQSTLLATGSMDTTAKLWDLEKGEEVATLNGHSAEIIALSFNTTGDRIITGSFDHTVAVWDVGTGRLLHTLIGHRGEISSAQFSWDCSLIVTGSMDKTCMLWNAVTGTHIATLAGHSKEVLDVCFDYAGQRIATASADGEAAAGECSTKPLCNCILTASSDKTARLWDAATGHCLQILEGHADEIFSCAFNYKGDTIITGSKDNSCRIWH</sequence>
<dbReference type="GeneTree" id="ENSGT00940000167755"/>
<dbReference type="PRINTS" id="PR00320">
    <property type="entry name" value="GPROTEINBRPT"/>
</dbReference>
<feature type="repeat" description="WD" evidence="3">
    <location>
        <begin position="215"/>
        <end position="256"/>
    </location>
</feature>
<feature type="repeat" description="WD" evidence="3">
    <location>
        <begin position="88"/>
        <end position="129"/>
    </location>
</feature>
<accession>A0A8C9KXN0</accession>
<dbReference type="InterPro" id="IPR020472">
    <property type="entry name" value="WD40_PAC1"/>
</dbReference>
<feature type="repeat" description="WD" evidence="3">
    <location>
        <begin position="130"/>
        <end position="172"/>
    </location>
</feature>
<proteinExistence type="predicted"/>
<dbReference type="SMART" id="SM00320">
    <property type="entry name" value="WD40"/>
    <property type="match status" value="7"/>
</dbReference>
<dbReference type="Gene3D" id="2.130.10.10">
    <property type="entry name" value="YVTN repeat-like/Quinoprotein amine dehydrogenase"/>
    <property type="match status" value="4"/>
</dbReference>
<dbReference type="Pfam" id="PF00400">
    <property type="entry name" value="WD40"/>
    <property type="match status" value="8"/>
</dbReference>
<dbReference type="FunFam" id="2.130.10.10:FF:000227">
    <property type="entry name" value="Dynein assembly factor with WDR repeat domains 1"/>
    <property type="match status" value="1"/>
</dbReference>
<protein>
    <submittedName>
        <fullName evidence="5">Dynein assembly factor with WD repeats 1</fullName>
    </submittedName>
</protein>
<dbReference type="PROSITE" id="PS50082">
    <property type="entry name" value="WD_REPEATS_2"/>
    <property type="match status" value="7"/>
</dbReference>
<evidence type="ECO:0000256" key="4">
    <source>
        <dbReference type="SAM" id="SignalP"/>
    </source>
</evidence>
<dbReference type="PANTHER" id="PTHR19848">
    <property type="entry name" value="WD40 REPEAT PROTEIN"/>
    <property type="match status" value="1"/>
</dbReference>
<evidence type="ECO:0000313" key="5">
    <source>
        <dbReference type="Ensembl" id="ENSSCAP00000001695.1"/>
    </source>
</evidence>
<evidence type="ECO:0000256" key="3">
    <source>
        <dbReference type="PROSITE-ProRule" id="PRU00221"/>
    </source>
</evidence>
<dbReference type="InterPro" id="IPR001680">
    <property type="entry name" value="WD40_rpt"/>
</dbReference>
<dbReference type="Proteomes" id="UP000694409">
    <property type="component" value="Unassembled WGS sequence"/>
</dbReference>